<comment type="caution">
    <text evidence="2">The sequence shown here is derived from an EMBL/GenBank/DDBJ whole genome shotgun (WGS) entry which is preliminary data.</text>
</comment>
<organism evidence="2 3">
    <name type="scientific">Lates japonicus</name>
    <name type="common">Japanese lates</name>
    <dbReference type="NCBI Taxonomy" id="270547"/>
    <lineage>
        <taxon>Eukaryota</taxon>
        <taxon>Metazoa</taxon>
        <taxon>Chordata</taxon>
        <taxon>Craniata</taxon>
        <taxon>Vertebrata</taxon>
        <taxon>Euteleostomi</taxon>
        <taxon>Actinopterygii</taxon>
        <taxon>Neopterygii</taxon>
        <taxon>Teleostei</taxon>
        <taxon>Neoteleostei</taxon>
        <taxon>Acanthomorphata</taxon>
        <taxon>Carangaria</taxon>
        <taxon>Carangaria incertae sedis</taxon>
        <taxon>Centropomidae</taxon>
        <taxon>Lates</taxon>
    </lineage>
</organism>
<evidence type="ECO:0000256" key="1">
    <source>
        <dbReference type="SAM" id="MobiDB-lite"/>
    </source>
</evidence>
<dbReference type="AlphaFoldDB" id="A0AAD3N1M4"/>
<name>A0AAD3N1M4_LATJO</name>
<dbReference type="Proteomes" id="UP001279410">
    <property type="component" value="Unassembled WGS sequence"/>
</dbReference>
<evidence type="ECO:0000313" key="2">
    <source>
        <dbReference type="EMBL" id="GLD63184.1"/>
    </source>
</evidence>
<reference evidence="2" key="1">
    <citation type="submission" date="2022-08" db="EMBL/GenBank/DDBJ databases">
        <title>Genome sequencing of akame (Lates japonicus).</title>
        <authorList>
            <person name="Hashiguchi Y."/>
            <person name="Takahashi H."/>
        </authorList>
    </citation>
    <scope>NUCLEOTIDE SEQUENCE</scope>
    <source>
        <strain evidence="2">Kochi</strain>
    </source>
</reference>
<protein>
    <submittedName>
        <fullName evidence="2">BTB/POZ domain-containing protein 17</fullName>
    </submittedName>
</protein>
<feature type="region of interest" description="Disordered" evidence="1">
    <location>
        <begin position="129"/>
        <end position="151"/>
    </location>
</feature>
<proteinExistence type="predicted"/>
<accession>A0AAD3N1M4</accession>
<keyword evidence="3" id="KW-1185">Reference proteome</keyword>
<feature type="region of interest" description="Disordered" evidence="1">
    <location>
        <begin position="172"/>
        <end position="209"/>
    </location>
</feature>
<evidence type="ECO:0000313" key="3">
    <source>
        <dbReference type="Proteomes" id="UP001279410"/>
    </source>
</evidence>
<dbReference type="EMBL" id="BRZM01000059">
    <property type="protein sequence ID" value="GLD63184.1"/>
    <property type="molecule type" value="Genomic_DNA"/>
</dbReference>
<gene>
    <name evidence="2" type="ORF">AKAME5_001482700</name>
</gene>
<sequence length="209" mass="22864">MVKPRSPPRLGGLEAVSAGRDVHSETAAQYLAQTHWVLEVTISSQLLMSLLQPLSDLVLQSEMELFAALEAGLFRMNQMTQSQSRRYQESVRPARICPTVSFILTGAYAKHDVCSSVACLETTCPQCGVASDHQQPTRDDRSTSSDPAGGLRPQATWVSFCSHLGCLSMRPRTSETGAMQPTRVEGGHQDHHHPATPSLILPRTGRRCL</sequence>